<organism evidence="2 3">
    <name type="scientific">Penicillium freii</name>
    <dbReference type="NCBI Taxonomy" id="48697"/>
    <lineage>
        <taxon>Eukaryota</taxon>
        <taxon>Fungi</taxon>
        <taxon>Dikarya</taxon>
        <taxon>Ascomycota</taxon>
        <taxon>Pezizomycotina</taxon>
        <taxon>Eurotiomycetes</taxon>
        <taxon>Eurotiomycetidae</taxon>
        <taxon>Eurotiales</taxon>
        <taxon>Aspergillaceae</taxon>
        <taxon>Penicillium</taxon>
    </lineage>
</organism>
<feature type="region of interest" description="Disordered" evidence="1">
    <location>
        <begin position="1"/>
        <end position="119"/>
    </location>
</feature>
<accession>A0A101MQF0</accession>
<proteinExistence type="predicted"/>
<evidence type="ECO:0000313" key="2">
    <source>
        <dbReference type="EMBL" id="KUM64832.1"/>
    </source>
</evidence>
<feature type="compositionally biased region" description="Polar residues" evidence="1">
    <location>
        <begin position="53"/>
        <end position="63"/>
    </location>
</feature>
<name>A0A101MQF0_PENFR</name>
<gene>
    <name evidence="2" type="ORF">ACN42_g2225</name>
</gene>
<dbReference type="Proteomes" id="UP000055045">
    <property type="component" value="Unassembled WGS sequence"/>
</dbReference>
<protein>
    <submittedName>
        <fullName evidence="2">Uncharacterized protein</fullName>
    </submittedName>
</protein>
<feature type="compositionally biased region" description="Basic and acidic residues" evidence="1">
    <location>
        <begin position="1"/>
        <end position="11"/>
    </location>
</feature>
<feature type="compositionally biased region" description="Polar residues" evidence="1">
    <location>
        <begin position="110"/>
        <end position="119"/>
    </location>
</feature>
<keyword evidence="3" id="KW-1185">Reference proteome</keyword>
<evidence type="ECO:0000256" key="1">
    <source>
        <dbReference type="SAM" id="MobiDB-lite"/>
    </source>
</evidence>
<evidence type="ECO:0000313" key="3">
    <source>
        <dbReference type="Proteomes" id="UP000055045"/>
    </source>
</evidence>
<dbReference type="AlphaFoldDB" id="A0A101MQF0"/>
<comment type="caution">
    <text evidence="2">The sequence shown here is derived from an EMBL/GenBank/DDBJ whole genome shotgun (WGS) entry which is preliminary data.</text>
</comment>
<sequence>MNNHDQSDRGGLRLQDNRQTGQSTFDEPLRELLSTSNTHIHQSDRGGLRLQDNRQTGQSTLTVAGSGFRTIGRLSDCGGLRLQDNRQTSPSTFDEPPGSATHFELPPLRTPSTSNTHIN</sequence>
<reference evidence="2 3" key="1">
    <citation type="submission" date="2015-10" db="EMBL/GenBank/DDBJ databases">
        <title>Genome sequencing of Penicillium freii.</title>
        <authorList>
            <person name="Nguyen H.D."/>
            <person name="Visagie C.M."/>
            <person name="Seifert K.A."/>
        </authorList>
    </citation>
    <scope>NUCLEOTIDE SEQUENCE [LARGE SCALE GENOMIC DNA]</scope>
    <source>
        <strain evidence="2 3">DAOM 242723</strain>
    </source>
</reference>
<dbReference type="EMBL" id="LLXE01000039">
    <property type="protein sequence ID" value="KUM64832.1"/>
    <property type="molecule type" value="Genomic_DNA"/>
</dbReference>